<evidence type="ECO:0000259" key="2">
    <source>
        <dbReference type="Pfam" id="PF25568"/>
    </source>
</evidence>
<reference evidence="3" key="1">
    <citation type="submission" date="2020-10" db="EMBL/GenBank/DDBJ databases">
        <authorList>
            <person name="Han B."/>
            <person name="Lu T."/>
            <person name="Zhao Q."/>
            <person name="Huang X."/>
            <person name="Zhao Y."/>
        </authorList>
    </citation>
    <scope>NUCLEOTIDE SEQUENCE</scope>
</reference>
<dbReference type="PANTHER" id="PTHR23070">
    <property type="entry name" value="BCS1 AAA-TYPE ATPASE"/>
    <property type="match status" value="1"/>
</dbReference>
<dbReference type="AlphaFoldDB" id="A0A811NDZ3"/>
<name>A0A811NDZ3_9POAL</name>
<comment type="caution">
    <text evidence="3">The sequence shown here is derived from an EMBL/GenBank/DDBJ whole genome shotgun (WGS) entry which is preliminary data.</text>
</comment>
<dbReference type="Gene3D" id="6.10.280.40">
    <property type="match status" value="1"/>
</dbReference>
<feature type="domain" description="AAA+ ATPase At3g28540-like C-terminal" evidence="2">
    <location>
        <begin position="10"/>
        <end position="84"/>
    </location>
</feature>
<accession>A0A811NDZ3</accession>
<feature type="region of interest" description="Disordered" evidence="1">
    <location>
        <begin position="78"/>
        <end position="108"/>
    </location>
</feature>
<evidence type="ECO:0000313" key="3">
    <source>
        <dbReference type="EMBL" id="CAD6220719.1"/>
    </source>
</evidence>
<dbReference type="InterPro" id="IPR058017">
    <property type="entry name" value="At3g28540-like_C"/>
</dbReference>
<keyword evidence="4" id="KW-1185">Reference proteome</keyword>
<dbReference type="Proteomes" id="UP000604825">
    <property type="component" value="Unassembled WGS sequence"/>
</dbReference>
<feature type="compositionally biased region" description="Basic and acidic residues" evidence="1">
    <location>
        <begin position="123"/>
        <end position="135"/>
    </location>
</feature>
<dbReference type="Pfam" id="PF25568">
    <property type="entry name" value="AAA_lid_At3g28540"/>
    <property type="match status" value="1"/>
</dbReference>
<feature type="region of interest" description="Disordered" evidence="1">
    <location>
        <begin position="123"/>
        <end position="184"/>
    </location>
</feature>
<evidence type="ECO:0000313" key="4">
    <source>
        <dbReference type="Proteomes" id="UP000604825"/>
    </source>
</evidence>
<evidence type="ECO:0000256" key="1">
    <source>
        <dbReference type="SAM" id="MobiDB-lite"/>
    </source>
</evidence>
<protein>
    <recommendedName>
        <fullName evidence="2">AAA+ ATPase At3g28540-like C-terminal domain-containing protein</fullName>
    </recommendedName>
</protein>
<sequence length="184" mass="20572">MDMHVEMSYCCFKAFTTLAMNYLGVDSHPLFDAVEELLQVVEITLADVSKCLMVSKHADHGVDACLACLIDELKKKAAEKETKNSEEEEEVAASMDMKPNDTSTSGRRVIDAKSICRVKKVVKEEEEGRRVDDSSKLVAAAGTVDANDYGDNDDYTDDDDDGMHNYDDDDEDDFDDDDEDLFDE</sequence>
<proteinExistence type="predicted"/>
<dbReference type="EMBL" id="CAJGYO010000003">
    <property type="protein sequence ID" value="CAD6220719.1"/>
    <property type="molecule type" value="Genomic_DNA"/>
</dbReference>
<organism evidence="3 4">
    <name type="scientific">Miscanthus lutarioriparius</name>
    <dbReference type="NCBI Taxonomy" id="422564"/>
    <lineage>
        <taxon>Eukaryota</taxon>
        <taxon>Viridiplantae</taxon>
        <taxon>Streptophyta</taxon>
        <taxon>Embryophyta</taxon>
        <taxon>Tracheophyta</taxon>
        <taxon>Spermatophyta</taxon>
        <taxon>Magnoliopsida</taxon>
        <taxon>Liliopsida</taxon>
        <taxon>Poales</taxon>
        <taxon>Poaceae</taxon>
        <taxon>PACMAD clade</taxon>
        <taxon>Panicoideae</taxon>
        <taxon>Andropogonodae</taxon>
        <taxon>Andropogoneae</taxon>
        <taxon>Saccharinae</taxon>
        <taxon>Miscanthus</taxon>
    </lineage>
</organism>
<dbReference type="OrthoDB" id="1305024at2759"/>
<feature type="compositionally biased region" description="Acidic residues" evidence="1">
    <location>
        <begin position="148"/>
        <end position="184"/>
    </location>
</feature>
<gene>
    <name evidence="3" type="ORF">NCGR_LOCUS14151</name>
</gene>
<dbReference type="InterPro" id="IPR050747">
    <property type="entry name" value="Mitochondrial_chaperone_BCS1"/>
</dbReference>